<dbReference type="EMBL" id="LSCV01000001">
    <property type="protein sequence ID" value="KXB42705.1"/>
    <property type="molecule type" value="Genomic_DNA"/>
</dbReference>
<dbReference type="RefSeq" id="WP_066712197.1">
    <property type="nucleotide sequence ID" value="NZ_JARFNM010000001.1"/>
</dbReference>
<dbReference type="InterPro" id="IPR010982">
    <property type="entry name" value="Lambda_DNA-bd_dom_sf"/>
</dbReference>
<dbReference type="InterPro" id="IPR006059">
    <property type="entry name" value="SBP"/>
</dbReference>
<comment type="caution">
    <text evidence="5">The sequence shown here is derived from an EMBL/GenBank/DDBJ whole genome shotgun (WGS) entry which is preliminary data.</text>
</comment>
<dbReference type="Gene3D" id="1.10.260.40">
    <property type="entry name" value="lambda repressor-like DNA-binding domains"/>
    <property type="match status" value="1"/>
</dbReference>
<evidence type="ECO:0000256" key="2">
    <source>
        <dbReference type="ARBA" id="ARBA00023125"/>
    </source>
</evidence>
<keyword evidence="2" id="KW-0238">DNA-binding</keyword>
<dbReference type="SUPFAM" id="SSF53822">
    <property type="entry name" value="Periplasmic binding protein-like I"/>
    <property type="match status" value="1"/>
</dbReference>
<dbReference type="Proteomes" id="UP000070080">
    <property type="component" value="Unassembled WGS sequence"/>
</dbReference>
<dbReference type="AlphaFoldDB" id="A0A133YHM9"/>
<dbReference type="OrthoDB" id="9770625at2"/>
<dbReference type="PANTHER" id="PTHR30146:SF109">
    <property type="entry name" value="HTH-TYPE TRANSCRIPTIONAL REGULATOR GALS"/>
    <property type="match status" value="1"/>
</dbReference>
<dbReference type="Pfam" id="PF13416">
    <property type="entry name" value="SBP_bac_8"/>
    <property type="match status" value="1"/>
</dbReference>
<keyword evidence="1" id="KW-0805">Transcription regulation</keyword>
<organism evidence="5 6">
    <name type="scientific">Amygdalobacter nucleatus</name>
    <dbReference type="NCBI Taxonomy" id="3029274"/>
    <lineage>
        <taxon>Bacteria</taxon>
        <taxon>Bacillati</taxon>
        <taxon>Bacillota</taxon>
        <taxon>Clostridia</taxon>
        <taxon>Eubacteriales</taxon>
        <taxon>Oscillospiraceae</taxon>
        <taxon>Amygdalobacter</taxon>
    </lineage>
</organism>
<dbReference type="PROSITE" id="PS50932">
    <property type="entry name" value="HTH_LACI_2"/>
    <property type="match status" value="1"/>
</dbReference>
<dbReference type="SUPFAM" id="SSF47413">
    <property type="entry name" value="lambda repressor-like DNA-binding domains"/>
    <property type="match status" value="1"/>
</dbReference>
<dbReference type="PROSITE" id="PS00356">
    <property type="entry name" value="HTH_LACI_1"/>
    <property type="match status" value="1"/>
</dbReference>
<keyword evidence="3" id="KW-0804">Transcription</keyword>
<dbReference type="InterPro" id="IPR028082">
    <property type="entry name" value="Peripla_BP_I"/>
</dbReference>
<dbReference type="Gene3D" id="3.40.50.2300">
    <property type="match status" value="1"/>
</dbReference>
<evidence type="ECO:0000313" key="6">
    <source>
        <dbReference type="Proteomes" id="UP000070080"/>
    </source>
</evidence>
<dbReference type="SUPFAM" id="SSF53850">
    <property type="entry name" value="Periplasmic binding protein-like II"/>
    <property type="match status" value="1"/>
</dbReference>
<dbReference type="Gene3D" id="3.40.190.10">
    <property type="entry name" value="Periplasmic binding protein-like II"/>
    <property type="match status" value="2"/>
</dbReference>
<evidence type="ECO:0000313" key="5">
    <source>
        <dbReference type="EMBL" id="KXB42705.1"/>
    </source>
</evidence>
<dbReference type="PATRIC" id="fig|1497955.3.peg.41"/>
<name>A0A133YHM9_9FIRM</name>
<keyword evidence="6" id="KW-1185">Reference proteome</keyword>
<accession>A0A133YHM9</accession>
<dbReference type="CDD" id="cd01392">
    <property type="entry name" value="HTH_LacI"/>
    <property type="match status" value="1"/>
</dbReference>
<evidence type="ECO:0000256" key="3">
    <source>
        <dbReference type="ARBA" id="ARBA00023163"/>
    </source>
</evidence>
<evidence type="ECO:0000256" key="1">
    <source>
        <dbReference type="ARBA" id="ARBA00023015"/>
    </source>
</evidence>
<dbReference type="PANTHER" id="PTHR30146">
    <property type="entry name" value="LACI-RELATED TRANSCRIPTIONAL REPRESSOR"/>
    <property type="match status" value="1"/>
</dbReference>
<dbReference type="SMART" id="SM00354">
    <property type="entry name" value="HTH_LACI"/>
    <property type="match status" value="1"/>
</dbReference>
<evidence type="ECO:0000259" key="4">
    <source>
        <dbReference type="PROSITE" id="PS50932"/>
    </source>
</evidence>
<reference evidence="6" key="1">
    <citation type="submission" date="2016-01" db="EMBL/GenBank/DDBJ databases">
        <authorList>
            <person name="Mitreva M."/>
            <person name="Pepin K.H."/>
            <person name="Mihindukulasuriya K.A."/>
            <person name="Fulton R."/>
            <person name="Fronick C."/>
            <person name="O'Laughlin M."/>
            <person name="Miner T."/>
            <person name="Herter B."/>
            <person name="Rosa B.A."/>
            <person name="Cordes M."/>
            <person name="Tomlinson C."/>
            <person name="Wollam A."/>
            <person name="Palsikar V.B."/>
            <person name="Mardis E.R."/>
            <person name="Wilson R.K."/>
        </authorList>
    </citation>
    <scope>NUCLEOTIDE SEQUENCE [LARGE SCALE GENOMIC DNA]</scope>
    <source>
        <strain evidence="6">KA00274</strain>
    </source>
</reference>
<sequence>MATIKDIAEAAGVSHGTVSNVLNKRGNVSYAKIKLVEEIASQMGYVINEKASSLREGKTKILAVILPNISEAKYADLYSGINAFAEENNYKVRLFLTNEMLYIERAALKKIISLRAEWLLAVTSLNPDLSLYGDLEKNNISTIFLERSSNLPNSCSLSFDFADIARNFAKYIKLKRFSDPEIAVITESSDIPEQKIYCQALKEELNISESNIYENKQGNLSSACYEIFNSPINYKAIITSSEFLADKIRDIYVATKNIPEIYTISSLRPCQNPYYNCACLNYCKLGYVAASKITGGSLLSSNVNYLESSYYNYMQSATIVQHESTKLQLIAHSTPGVRALGHLLPKFKQKYNIDVEINLLSAKDIRKYIIEKNAWDICRVDPSEFSYLAPKYFACLTEIEACCSKRFADYIDLPEAYYNVSGSIYGLPFDIAVQMLFFQSDLFADMREQRAFLETTGHPLQIPKNFSEFTEICRFFSHKERAHSPVKFGTTLSPKQESSITTYFLPRLLSDCNLNYDARGLLNLQNTDVLKCLKDFIAFDAYSGNESVQNWSEITENFMQGQTATTIVFSNHASNFIRKAQSKINLEIAAATIPGAKPLLGGGSLAINRFSSNKAAAYKFIDWACSPSIASELVELGSSSACKIVYEQREILDCYPWLIYMRNNFKLGIRPTIACKKPQMISEADFETILGSHLMRVKKLQETPEEALKLTQLDLQDLYLKSFNRQ</sequence>
<dbReference type="STRING" id="1497955.HMPREF1872_00041"/>
<proteinExistence type="predicted"/>
<dbReference type="InterPro" id="IPR000843">
    <property type="entry name" value="HTH_LacI"/>
</dbReference>
<dbReference type="Pfam" id="PF00356">
    <property type="entry name" value="LacI"/>
    <property type="match status" value="1"/>
</dbReference>
<protein>
    <submittedName>
        <fullName evidence="5">Transcriptional regulator, LacI family</fullName>
    </submittedName>
</protein>
<dbReference type="GO" id="GO:0000976">
    <property type="term" value="F:transcription cis-regulatory region binding"/>
    <property type="evidence" value="ECO:0007669"/>
    <property type="project" value="TreeGrafter"/>
</dbReference>
<feature type="domain" description="HTH lacI-type" evidence="4">
    <location>
        <begin position="2"/>
        <end position="56"/>
    </location>
</feature>
<dbReference type="GO" id="GO:0003700">
    <property type="term" value="F:DNA-binding transcription factor activity"/>
    <property type="evidence" value="ECO:0007669"/>
    <property type="project" value="TreeGrafter"/>
</dbReference>
<gene>
    <name evidence="5" type="ORF">HMPREF1872_00041</name>
</gene>